<organism evidence="1 2">
    <name type="scientific">Streptomyces toxytricini</name>
    <name type="common">Actinomyces toxytricini</name>
    <dbReference type="NCBI Taxonomy" id="67369"/>
    <lineage>
        <taxon>Bacteria</taxon>
        <taxon>Bacillati</taxon>
        <taxon>Actinomycetota</taxon>
        <taxon>Actinomycetes</taxon>
        <taxon>Kitasatosporales</taxon>
        <taxon>Streptomycetaceae</taxon>
        <taxon>Streptomyces</taxon>
    </lineage>
</organism>
<dbReference type="EMBL" id="JBIUYY010000013">
    <property type="protein sequence ID" value="MFJ2824597.1"/>
    <property type="molecule type" value="Genomic_DNA"/>
</dbReference>
<dbReference type="Proteomes" id="UP001617351">
    <property type="component" value="Unassembled WGS sequence"/>
</dbReference>
<evidence type="ECO:0000313" key="1">
    <source>
        <dbReference type="EMBL" id="MFJ2824597.1"/>
    </source>
</evidence>
<accession>A0ABW8EMW0</accession>
<gene>
    <name evidence="1" type="ORF">ACIO7M_26250</name>
</gene>
<keyword evidence="2" id="KW-1185">Reference proteome</keyword>
<reference evidence="1 2" key="1">
    <citation type="submission" date="2024-10" db="EMBL/GenBank/DDBJ databases">
        <title>The Natural Products Discovery Center: Release of the First 8490 Sequenced Strains for Exploring Actinobacteria Biosynthetic Diversity.</title>
        <authorList>
            <person name="Kalkreuter E."/>
            <person name="Kautsar S.A."/>
            <person name="Yang D."/>
            <person name="Bader C.D."/>
            <person name="Teijaro C.N."/>
            <person name="Fluegel L."/>
            <person name="Davis C.M."/>
            <person name="Simpson J.R."/>
            <person name="Lauterbach L."/>
            <person name="Steele A.D."/>
            <person name="Gui C."/>
            <person name="Meng S."/>
            <person name="Li G."/>
            <person name="Viehrig K."/>
            <person name="Ye F."/>
            <person name="Su P."/>
            <person name="Kiefer A.F."/>
            <person name="Nichols A."/>
            <person name="Cepeda A.J."/>
            <person name="Yan W."/>
            <person name="Fan B."/>
            <person name="Jiang Y."/>
            <person name="Adhikari A."/>
            <person name="Zheng C.-J."/>
            <person name="Schuster L."/>
            <person name="Cowan T.M."/>
            <person name="Smanski M.J."/>
            <person name="Chevrette M.G."/>
            <person name="De Carvalho L.P.S."/>
            <person name="Shen B."/>
        </authorList>
    </citation>
    <scope>NUCLEOTIDE SEQUENCE [LARGE SCALE GENOMIC DNA]</scope>
    <source>
        <strain evidence="1 2">NPDC087220</strain>
    </source>
</reference>
<comment type="caution">
    <text evidence="1">The sequence shown here is derived from an EMBL/GenBank/DDBJ whole genome shotgun (WGS) entry which is preliminary data.</text>
</comment>
<sequence>MSLLERGIGRPDMPLTVTDSIVLKVAAQRLTARLGAEEVRDKDLLEARRVHRIDWAQYEAARIR</sequence>
<proteinExistence type="predicted"/>
<name>A0ABW8EMW0_STRT5</name>
<dbReference type="RefSeq" id="WP_402385098.1">
    <property type="nucleotide sequence ID" value="NZ_JBIUYY010000013.1"/>
</dbReference>
<protein>
    <submittedName>
        <fullName evidence="1">Uncharacterized protein</fullName>
    </submittedName>
</protein>
<evidence type="ECO:0000313" key="2">
    <source>
        <dbReference type="Proteomes" id="UP001617351"/>
    </source>
</evidence>